<keyword evidence="1" id="KW-0472">Membrane</keyword>
<dbReference type="EMBL" id="JAVDYF010000001">
    <property type="protein sequence ID" value="MDR7353741.1"/>
    <property type="molecule type" value="Genomic_DNA"/>
</dbReference>
<name>A0ABU2B638_9CORY</name>
<comment type="caution">
    <text evidence="2">The sequence shown here is derived from an EMBL/GenBank/DDBJ whole genome shotgun (WGS) entry which is preliminary data.</text>
</comment>
<sequence length="89" mass="10334">METIPSYRIRWGLVWASVSLGWILGSFFSRFFRLLVFERHPVGMAVSEGWSNLWANGLPTVVMFSVIFACAWLIARLKKQKEKEQPTRT</sequence>
<organism evidence="2 3">
    <name type="scientific">Corynebacterium felinum</name>
    <dbReference type="NCBI Taxonomy" id="131318"/>
    <lineage>
        <taxon>Bacteria</taxon>
        <taxon>Bacillati</taxon>
        <taxon>Actinomycetota</taxon>
        <taxon>Actinomycetes</taxon>
        <taxon>Mycobacteriales</taxon>
        <taxon>Corynebacteriaceae</taxon>
        <taxon>Corynebacterium</taxon>
    </lineage>
</organism>
<proteinExistence type="predicted"/>
<keyword evidence="3" id="KW-1185">Reference proteome</keyword>
<evidence type="ECO:0000313" key="2">
    <source>
        <dbReference type="EMBL" id="MDR7353741.1"/>
    </source>
</evidence>
<keyword evidence="1" id="KW-1133">Transmembrane helix</keyword>
<feature type="transmembrane region" description="Helical" evidence="1">
    <location>
        <begin position="12"/>
        <end position="33"/>
    </location>
</feature>
<keyword evidence="1" id="KW-0812">Transmembrane</keyword>
<protein>
    <submittedName>
        <fullName evidence="2">Uncharacterized protein</fullName>
    </submittedName>
</protein>
<feature type="transmembrane region" description="Helical" evidence="1">
    <location>
        <begin position="53"/>
        <end position="75"/>
    </location>
</feature>
<reference evidence="2 3" key="1">
    <citation type="submission" date="2023-07" db="EMBL/GenBank/DDBJ databases">
        <title>Sequencing the genomes of 1000 actinobacteria strains.</title>
        <authorList>
            <person name="Klenk H.-P."/>
        </authorList>
    </citation>
    <scope>NUCLEOTIDE SEQUENCE [LARGE SCALE GENOMIC DNA]</scope>
    <source>
        <strain evidence="2 3">DSM 44508</strain>
    </source>
</reference>
<gene>
    <name evidence="2" type="ORF">J2S37_000279</name>
</gene>
<dbReference type="Proteomes" id="UP001183619">
    <property type="component" value="Unassembled WGS sequence"/>
</dbReference>
<evidence type="ECO:0000256" key="1">
    <source>
        <dbReference type="SAM" id="Phobius"/>
    </source>
</evidence>
<accession>A0ABU2B638</accession>
<evidence type="ECO:0000313" key="3">
    <source>
        <dbReference type="Proteomes" id="UP001183619"/>
    </source>
</evidence>
<dbReference type="RefSeq" id="WP_277105326.1">
    <property type="nucleotide sequence ID" value="NZ_BAAAJS010000039.1"/>
</dbReference>